<gene>
    <name evidence="9" type="ORF">SAMN02745168_1380</name>
</gene>
<name>A0A1W2A108_9FIRM</name>
<evidence type="ECO:0000313" key="9">
    <source>
        <dbReference type="EMBL" id="SMC54296.1"/>
    </source>
</evidence>
<keyword evidence="3" id="KW-0997">Cell inner membrane</keyword>
<sequence>MIAVLAAFIVLLLAGVPIVFVLGITGLTHVATMGNAAFFNILTQKVFAGINVGSLTCIPFFIMAGELMNASGVTQKLIDFVRSLVGQFRGGLAYVVVVVAMILSAILGSANAVAAILCAVVVPEMIRDKYPDDFSASLVCASGVLGPVIPPSVTFVYFSVLSGVSVNAMFMGGFIPGALIALGYIAVIRLKTKSLNLPRSTDHFDLKLAAVSFLKALPALLVPVVLVGGITSGVFTPSESGAVAVLAAVIAGLIYGKFRPSMLPRVLMNSTIVTAGIFIIIGFGNIMGWTMAIAKVPDLVKAAVLGFTQNGAVIILLMFVILIIIGCAMEATAAMLIFTPVMMPLAMAAGMNQVQFGVWFCIMLTIGLVTPPVGMTLFVTSNITKIPLERISKQLVPFIIAAFAVTLLMAFVPETILFLPRLLGIS</sequence>
<feature type="domain" description="TRAP C4-dicarboxylate transport system permease DctM subunit" evidence="8">
    <location>
        <begin position="5"/>
        <end position="414"/>
    </location>
</feature>
<protein>
    <submittedName>
        <fullName evidence="9">TRAP transporter, DctM subunit</fullName>
    </submittedName>
</protein>
<keyword evidence="5 7" id="KW-1133">Transmembrane helix</keyword>
<feature type="transmembrane region" description="Helical" evidence="7">
    <location>
        <begin position="241"/>
        <end position="258"/>
    </location>
</feature>
<keyword evidence="2" id="KW-1003">Cell membrane</keyword>
<feature type="transmembrane region" description="Helical" evidence="7">
    <location>
        <begin position="358"/>
        <end position="378"/>
    </location>
</feature>
<dbReference type="Pfam" id="PF06808">
    <property type="entry name" value="DctM"/>
    <property type="match status" value="1"/>
</dbReference>
<keyword evidence="4 7" id="KW-0812">Transmembrane</keyword>
<feature type="transmembrane region" description="Helical" evidence="7">
    <location>
        <begin position="398"/>
        <end position="419"/>
    </location>
</feature>
<feature type="transmembrane region" description="Helical" evidence="7">
    <location>
        <begin position="6"/>
        <end position="25"/>
    </location>
</feature>
<evidence type="ECO:0000259" key="8">
    <source>
        <dbReference type="Pfam" id="PF06808"/>
    </source>
</evidence>
<dbReference type="Proteomes" id="UP000192790">
    <property type="component" value="Unassembled WGS sequence"/>
</dbReference>
<dbReference type="AlphaFoldDB" id="A0A1W2A108"/>
<feature type="transmembrane region" description="Helical" evidence="7">
    <location>
        <begin position="46"/>
        <end position="64"/>
    </location>
</feature>
<dbReference type="GO" id="GO:0005886">
    <property type="term" value="C:plasma membrane"/>
    <property type="evidence" value="ECO:0007669"/>
    <property type="project" value="UniProtKB-SubCell"/>
</dbReference>
<feature type="transmembrane region" description="Helical" evidence="7">
    <location>
        <begin position="312"/>
        <end position="338"/>
    </location>
</feature>
<evidence type="ECO:0000256" key="4">
    <source>
        <dbReference type="ARBA" id="ARBA00022692"/>
    </source>
</evidence>
<dbReference type="GO" id="GO:0022857">
    <property type="term" value="F:transmembrane transporter activity"/>
    <property type="evidence" value="ECO:0007669"/>
    <property type="project" value="TreeGrafter"/>
</dbReference>
<dbReference type="OrthoDB" id="9777699at2"/>
<keyword evidence="10" id="KW-1185">Reference proteome</keyword>
<dbReference type="InterPro" id="IPR010656">
    <property type="entry name" value="DctM"/>
</dbReference>
<feature type="transmembrane region" description="Helical" evidence="7">
    <location>
        <begin position="164"/>
        <end position="187"/>
    </location>
</feature>
<comment type="subcellular location">
    <subcellularLocation>
        <location evidence="1">Cell inner membrane</location>
        <topology evidence="1">Multi-pass membrane protein</topology>
    </subcellularLocation>
</comment>
<dbReference type="STRING" id="1122930.SAMN02745168_1380"/>
<dbReference type="PIRSF" id="PIRSF006066">
    <property type="entry name" value="HI0050"/>
    <property type="match status" value="1"/>
</dbReference>
<proteinExistence type="predicted"/>
<dbReference type="EMBL" id="FWXW01000003">
    <property type="protein sequence ID" value="SMC54296.1"/>
    <property type="molecule type" value="Genomic_DNA"/>
</dbReference>
<accession>A0A1W2A108</accession>
<feature type="transmembrane region" description="Helical" evidence="7">
    <location>
        <begin position="134"/>
        <end position="158"/>
    </location>
</feature>
<evidence type="ECO:0000313" key="10">
    <source>
        <dbReference type="Proteomes" id="UP000192790"/>
    </source>
</evidence>
<feature type="transmembrane region" description="Helical" evidence="7">
    <location>
        <begin position="270"/>
        <end position="292"/>
    </location>
</feature>
<evidence type="ECO:0000256" key="6">
    <source>
        <dbReference type="ARBA" id="ARBA00023136"/>
    </source>
</evidence>
<organism evidence="9 10">
    <name type="scientific">Papillibacter cinnamivorans DSM 12816</name>
    <dbReference type="NCBI Taxonomy" id="1122930"/>
    <lineage>
        <taxon>Bacteria</taxon>
        <taxon>Bacillati</taxon>
        <taxon>Bacillota</taxon>
        <taxon>Clostridia</taxon>
        <taxon>Eubacteriales</taxon>
        <taxon>Oscillospiraceae</taxon>
        <taxon>Papillibacter</taxon>
    </lineage>
</organism>
<feature type="transmembrane region" description="Helical" evidence="7">
    <location>
        <begin position="208"/>
        <end position="235"/>
    </location>
</feature>
<dbReference type="NCBIfam" id="TIGR00786">
    <property type="entry name" value="dctM"/>
    <property type="match status" value="1"/>
</dbReference>
<feature type="transmembrane region" description="Helical" evidence="7">
    <location>
        <begin position="92"/>
        <end position="122"/>
    </location>
</feature>
<evidence type="ECO:0000256" key="5">
    <source>
        <dbReference type="ARBA" id="ARBA00022989"/>
    </source>
</evidence>
<dbReference type="RefSeq" id="WP_084233999.1">
    <property type="nucleotide sequence ID" value="NZ_FWXW01000003.1"/>
</dbReference>
<keyword evidence="6 7" id="KW-0472">Membrane</keyword>
<evidence type="ECO:0000256" key="2">
    <source>
        <dbReference type="ARBA" id="ARBA00022475"/>
    </source>
</evidence>
<evidence type="ECO:0000256" key="1">
    <source>
        <dbReference type="ARBA" id="ARBA00004429"/>
    </source>
</evidence>
<reference evidence="9 10" key="1">
    <citation type="submission" date="2017-04" db="EMBL/GenBank/DDBJ databases">
        <authorList>
            <person name="Afonso C.L."/>
            <person name="Miller P.J."/>
            <person name="Scott M.A."/>
            <person name="Spackman E."/>
            <person name="Goraichik I."/>
            <person name="Dimitrov K.M."/>
            <person name="Suarez D.L."/>
            <person name="Swayne D.E."/>
        </authorList>
    </citation>
    <scope>NUCLEOTIDE SEQUENCE [LARGE SCALE GENOMIC DNA]</scope>
    <source>
        <strain evidence="9 10">DSM 12816</strain>
    </source>
</reference>
<dbReference type="PANTHER" id="PTHR33362">
    <property type="entry name" value="SIALIC ACID TRAP TRANSPORTER PERMEASE PROTEIN SIAT-RELATED"/>
    <property type="match status" value="1"/>
</dbReference>
<evidence type="ECO:0000256" key="3">
    <source>
        <dbReference type="ARBA" id="ARBA00022519"/>
    </source>
</evidence>
<dbReference type="PANTHER" id="PTHR33362:SF2">
    <property type="entry name" value="TRAP TRANSPORTER LARGE PERMEASE PROTEIN"/>
    <property type="match status" value="1"/>
</dbReference>
<dbReference type="InterPro" id="IPR004681">
    <property type="entry name" value="TRAP_DctM"/>
</dbReference>
<evidence type="ECO:0000256" key="7">
    <source>
        <dbReference type="SAM" id="Phobius"/>
    </source>
</evidence>